<gene>
    <name evidence="1" type="ORF">C1H46_040538</name>
</gene>
<comment type="caution">
    <text evidence="1">The sequence shown here is derived from an EMBL/GenBank/DDBJ whole genome shotgun (WGS) entry which is preliminary data.</text>
</comment>
<name>A0A540KI77_MALBA</name>
<dbReference type="PANTHER" id="PTHR37763">
    <property type="entry name" value="EXOSOME COMPLEX EXONUCLEASE"/>
    <property type="match status" value="1"/>
</dbReference>
<reference evidence="1 2" key="1">
    <citation type="journal article" date="2019" name="G3 (Bethesda)">
        <title>Sequencing of a Wild Apple (Malus baccata) Genome Unravels the Differences Between Cultivated and Wild Apple Species Regarding Disease Resistance and Cold Tolerance.</title>
        <authorList>
            <person name="Chen X."/>
        </authorList>
    </citation>
    <scope>NUCLEOTIDE SEQUENCE [LARGE SCALE GENOMIC DNA]</scope>
    <source>
        <strain evidence="2">cv. Shandingzi</strain>
        <tissue evidence="1">Leaves</tissue>
    </source>
</reference>
<dbReference type="AlphaFoldDB" id="A0A540KI77"/>
<sequence length="95" mass="10417">MEGLLISVMVRLSLTTVDHVERRMLTFKSLARVFTGAPLVQKVLKNHVAALSGGIIYNPFVCFGTPSEREPVIGKSLSPVGQCVSKYPHRSHNPT</sequence>
<proteinExistence type="predicted"/>
<dbReference type="EMBL" id="VIEB01001236">
    <property type="protein sequence ID" value="TQD73935.1"/>
    <property type="molecule type" value="Genomic_DNA"/>
</dbReference>
<accession>A0A540KI77</accession>
<organism evidence="1 2">
    <name type="scientific">Malus baccata</name>
    <name type="common">Siberian crab apple</name>
    <name type="synonym">Pyrus baccata</name>
    <dbReference type="NCBI Taxonomy" id="106549"/>
    <lineage>
        <taxon>Eukaryota</taxon>
        <taxon>Viridiplantae</taxon>
        <taxon>Streptophyta</taxon>
        <taxon>Embryophyta</taxon>
        <taxon>Tracheophyta</taxon>
        <taxon>Spermatophyta</taxon>
        <taxon>Magnoliopsida</taxon>
        <taxon>eudicotyledons</taxon>
        <taxon>Gunneridae</taxon>
        <taxon>Pentapetalae</taxon>
        <taxon>rosids</taxon>
        <taxon>fabids</taxon>
        <taxon>Rosales</taxon>
        <taxon>Rosaceae</taxon>
        <taxon>Amygdaloideae</taxon>
        <taxon>Maleae</taxon>
        <taxon>Malus</taxon>
    </lineage>
</organism>
<dbReference type="PANTHER" id="PTHR37763:SF1">
    <property type="entry name" value="EXOSOME COMPLEX EXONUCLEASE"/>
    <property type="match status" value="1"/>
</dbReference>
<protein>
    <submittedName>
        <fullName evidence="1">Uncharacterized protein</fullName>
    </submittedName>
</protein>
<evidence type="ECO:0000313" key="2">
    <source>
        <dbReference type="Proteomes" id="UP000315295"/>
    </source>
</evidence>
<keyword evidence="2" id="KW-1185">Reference proteome</keyword>
<dbReference type="Proteomes" id="UP000315295">
    <property type="component" value="Unassembled WGS sequence"/>
</dbReference>
<evidence type="ECO:0000313" key="1">
    <source>
        <dbReference type="EMBL" id="TQD73935.1"/>
    </source>
</evidence>